<keyword evidence="2 6" id="KW-0808">Transferase</keyword>
<dbReference type="Proteomes" id="UP000076744">
    <property type="component" value="Unassembled WGS sequence"/>
</dbReference>
<evidence type="ECO:0000256" key="4">
    <source>
        <dbReference type="ARBA" id="ARBA00022777"/>
    </source>
</evidence>
<dbReference type="InterPro" id="IPR022673">
    <property type="entry name" value="Hexokinase_C"/>
</dbReference>
<proteinExistence type="inferred from homology"/>
<comment type="similarity">
    <text evidence="1 6">Belongs to the hexokinase family.</text>
</comment>
<feature type="domain" description="Hexokinase C-terminal" evidence="9">
    <location>
        <begin position="193"/>
        <end position="493"/>
    </location>
</feature>
<dbReference type="GO" id="GO:0006006">
    <property type="term" value="P:glucose metabolic process"/>
    <property type="evidence" value="ECO:0007669"/>
    <property type="project" value="TreeGrafter"/>
</dbReference>
<dbReference type="GO" id="GO:0001678">
    <property type="term" value="P:intracellular glucose homeostasis"/>
    <property type="evidence" value="ECO:0007669"/>
    <property type="project" value="InterPro"/>
</dbReference>
<dbReference type="PANTHER" id="PTHR19443">
    <property type="entry name" value="HEXOKINASE"/>
    <property type="match status" value="1"/>
</dbReference>
<evidence type="ECO:0000256" key="6">
    <source>
        <dbReference type="RuleBase" id="RU362007"/>
    </source>
</evidence>
<dbReference type="GO" id="GO:0004340">
    <property type="term" value="F:glucokinase activity"/>
    <property type="evidence" value="ECO:0007669"/>
    <property type="project" value="TreeGrafter"/>
</dbReference>
<dbReference type="GO" id="GO:0006096">
    <property type="term" value="P:glycolytic process"/>
    <property type="evidence" value="ECO:0007669"/>
    <property type="project" value="UniProtKB-UniPathway"/>
</dbReference>
<keyword evidence="11" id="KW-1185">Reference proteome</keyword>
<dbReference type="EMBL" id="AZHB01000036">
    <property type="protein sequence ID" value="OAA53351.1"/>
    <property type="molecule type" value="Genomic_DNA"/>
</dbReference>
<evidence type="ECO:0000256" key="7">
    <source>
        <dbReference type="SAM" id="MobiDB-lite"/>
    </source>
</evidence>
<evidence type="ECO:0000256" key="5">
    <source>
        <dbReference type="ARBA" id="ARBA00022840"/>
    </source>
</evidence>
<dbReference type="InterPro" id="IPR001312">
    <property type="entry name" value="Hexokinase"/>
</dbReference>
<dbReference type="PANTHER" id="PTHR19443:SF30">
    <property type="entry name" value="GLUCOKINASE-1-RELATED"/>
    <property type="match status" value="1"/>
</dbReference>
<dbReference type="PROSITE" id="PS51748">
    <property type="entry name" value="HEXOKINASE_2"/>
    <property type="match status" value="1"/>
</dbReference>
<evidence type="ECO:0000256" key="1">
    <source>
        <dbReference type="ARBA" id="ARBA00009225"/>
    </source>
</evidence>
<dbReference type="GO" id="GO:0005524">
    <property type="term" value="F:ATP binding"/>
    <property type="evidence" value="ECO:0007669"/>
    <property type="project" value="UniProtKB-UniRule"/>
</dbReference>
<dbReference type="Gene3D" id="3.30.420.40">
    <property type="match status" value="2"/>
</dbReference>
<dbReference type="GO" id="GO:0008865">
    <property type="term" value="F:fructokinase activity"/>
    <property type="evidence" value="ECO:0007669"/>
    <property type="project" value="TreeGrafter"/>
</dbReference>
<organism evidence="10 11">
    <name type="scientific">Cordyceps fumosorosea (strain ARSEF 2679)</name>
    <name type="common">Isaria fumosorosea</name>
    <dbReference type="NCBI Taxonomy" id="1081104"/>
    <lineage>
        <taxon>Eukaryota</taxon>
        <taxon>Fungi</taxon>
        <taxon>Dikarya</taxon>
        <taxon>Ascomycota</taxon>
        <taxon>Pezizomycotina</taxon>
        <taxon>Sordariomycetes</taxon>
        <taxon>Hypocreomycetidae</taxon>
        <taxon>Hypocreales</taxon>
        <taxon>Cordycipitaceae</taxon>
        <taxon>Cordyceps</taxon>
    </lineage>
</organism>
<name>A0A167LPW9_CORFA</name>
<keyword evidence="5 6" id="KW-0067">ATP-binding</keyword>
<dbReference type="GO" id="GO:0005536">
    <property type="term" value="F:D-glucose binding"/>
    <property type="evidence" value="ECO:0007669"/>
    <property type="project" value="InterPro"/>
</dbReference>
<dbReference type="OrthoDB" id="419537at2759"/>
<dbReference type="UniPathway" id="UPA00109">
    <property type="reaction ID" value="UER00180"/>
</dbReference>
<keyword evidence="4 6" id="KW-0418">Kinase</keyword>
<dbReference type="InterPro" id="IPR043129">
    <property type="entry name" value="ATPase_NBD"/>
</dbReference>
<dbReference type="InterPro" id="IPR022672">
    <property type="entry name" value="Hexokinase_N"/>
</dbReference>
<evidence type="ECO:0000313" key="11">
    <source>
        <dbReference type="Proteomes" id="UP000076744"/>
    </source>
</evidence>
<protein>
    <recommendedName>
        <fullName evidence="6">Phosphotransferase</fullName>
        <ecNumber evidence="6">2.7.1.-</ecNumber>
    </recommendedName>
</protein>
<dbReference type="Gene3D" id="3.40.367.20">
    <property type="match status" value="2"/>
</dbReference>
<dbReference type="SUPFAM" id="SSF53067">
    <property type="entry name" value="Actin-like ATPase domain"/>
    <property type="match status" value="2"/>
</dbReference>
<evidence type="ECO:0000313" key="10">
    <source>
        <dbReference type="EMBL" id="OAA53351.1"/>
    </source>
</evidence>
<feature type="domain" description="Hexokinase N-terminal" evidence="8">
    <location>
        <begin position="4"/>
        <end position="183"/>
    </location>
</feature>
<accession>A0A167LPW9</accession>
<dbReference type="AlphaFoldDB" id="A0A167LPW9"/>
<dbReference type="EC" id="2.7.1.-" evidence="6"/>
<reference evidence="10 11" key="1">
    <citation type="journal article" date="2016" name="Genome Biol. Evol.">
        <title>Divergent and convergent evolution of fungal pathogenicity.</title>
        <authorList>
            <person name="Shang Y."/>
            <person name="Xiao G."/>
            <person name="Zheng P."/>
            <person name="Cen K."/>
            <person name="Zhan S."/>
            <person name="Wang C."/>
        </authorList>
    </citation>
    <scope>NUCLEOTIDE SEQUENCE [LARGE SCALE GENOMIC DNA]</scope>
    <source>
        <strain evidence="10 11">ARSEF 2679</strain>
    </source>
</reference>
<gene>
    <name evidence="10" type="ORF">ISF_08832</name>
</gene>
<dbReference type="PRINTS" id="PR00475">
    <property type="entry name" value="HEXOKINASE"/>
</dbReference>
<dbReference type="RefSeq" id="XP_018700395.1">
    <property type="nucleotide sequence ID" value="XM_018852435.1"/>
</dbReference>
<evidence type="ECO:0000259" key="9">
    <source>
        <dbReference type="Pfam" id="PF03727"/>
    </source>
</evidence>
<evidence type="ECO:0000256" key="3">
    <source>
        <dbReference type="ARBA" id="ARBA00022741"/>
    </source>
</evidence>
<evidence type="ECO:0000259" key="8">
    <source>
        <dbReference type="Pfam" id="PF00349"/>
    </source>
</evidence>
<comment type="caution">
    <text evidence="10">The sequence shown here is derived from an EMBL/GenBank/DDBJ whole genome shotgun (WGS) entry which is preliminary data.</text>
</comment>
<sequence length="497" mass="54243">MNKSAGQGLRDDGGTQIPSFVTSIPNGSETGVFLVVDLGGTNCRISAVQLHGNSTYTMKQSKNAVPRHCMVNPRHEPLFDFIAQQLASFLHDNPEMAAMDHVDSSSPVSAGFRKLGFTFSFTYDSHSVSRGTMLQWDKGWDILDAIGRDPCRMLQDAIDRQKLRVRVTALTNDSVGTLMAKAYTSAQASTPLIGAIFGTGTNAAYVEQLARIEKLPRRSESLKGDDSVMVINTEWGAWFDTTPAALPGCMYDDILDRESPTPGEQLFEKRTSGLYLGELMRLATLDLVAAKRLRMTVRADSPLHTPYRVNASFLSALASGPDSAHSTEWPNIKAEISEILDVVNLSRKDAQILLRLSFTIVRRAAQLAGASMAAIIIHSGRLTTVLPASEPRSKCFLRWKLWRSWLTQVRTACLSGRHEDDEAATLFSNTTLGPPTDCIDIGIDGSLFEHYPGFEENIRSALRALPQIGSEGEARVRIGLAKEGSSLGAALIAQSVQ</sequence>
<keyword evidence="6" id="KW-0324">Glycolysis</keyword>
<evidence type="ECO:0000256" key="2">
    <source>
        <dbReference type="ARBA" id="ARBA00022679"/>
    </source>
</evidence>
<dbReference type="GeneID" id="30025124"/>
<dbReference type="Pfam" id="PF00349">
    <property type="entry name" value="Hexokinase_1"/>
    <property type="match status" value="1"/>
</dbReference>
<dbReference type="Pfam" id="PF03727">
    <property type="entry name" value="Hexokinase_2"/>
    <property type="match status" value="1"/>
</dbReference>
<feature type="region of interest" description="Disordered" evidence="7">
    <location>
        <begin position="1"/>
        <end position="22"/>
    </location>
</feature>
<keyword evidence="3 6" id="KW-0547">Nucleotide-binding</keyword>
<dbReference type="STRING" id="1081104.A0A167LPW9"/>
<dbReference type="GO" id="GO:0005829">
    <property type="term" value="C:cytosol"/>
    <property type="evidence" value="ECO:0007669"/>
    <property type="project" value="TreeGrafter"/>
</dbReference>
<dbReference type="GO" id="GO:0005739">
    <property type="term" value="C:mitochondrion"/>
    <property type="evidence" value="ECO:0007669"/>
    <property type="project" value="TreeGrafter"/>
</dbReference>